<dbReference type="GO" id="GO:0005525">
    <property type="term" value="F:GTP binding"/>
    <property type="evidence" value="ECO:0007669"/>
    <property type="project" value="UniProtKB-KW"/>
</dbReference>
<evidence type="ECO:0000256" key="5">
    <source>
        <dbReference type="ARBA" id="ARBA00023134"/>
    </source>
</evidence>
<comment type="similarity">
    <text evidence="1 6">Belongs to the GPN-loop GTPase family.</text>
</comment>
<evidence type="ECO:0000256" key="1">
    <source>
        <dbReference type="ARBA" id="ARBA00005290"/>
    </source>
</evidence>
<organism evidence="7 8">
    <name type="scientific">Zasmidium cellare ATCC 36951</name>
    <dbReference type="NCBI Taxonomy" id="1080233"/>
    <lineage>
        <taxon>Eukaryota</taxon>
        <taxon>Fungi</taxon>
        <taxon>Dikarya</taxon>
        <taxon>Ascomycota</taxon>
        <taxon>Pezizomycotina</taxon>
        <taxon>Dothideomycetes</taxon>
        <taxon>Dothideomycetidae</taxon>
        <taxon>Mycosphaerellales</taxon>
        <taxon>Mycosphaerellaceae</taxon>
        <taxon>Zasmidium</taxon>
    </lineage>
</organism>
<gene>
    <name evidence="7" type="ORF">M409DRAFT_35096</name>
</gene>
<keyword evidence="4 6" id="KW-0378">Hydrolase</keyword>
<dbReference type="CDD" id="cd17872">
    <property type="entry name" value="GPN3"/>
    <property type="match status" value="1"/>
</dbReference>
<comment type="function">
    <text evidence="6">Small GTPase required for proper nuclear import of RNA polymerase II and III (RNAPII and RNAPIII). May act at an RNAP assembly step prior to nuclear import.</text>
</comment>
<dbReference type="FunFam" id="3.40.50.300:FF:000552">
    <property type="entry name" value="GPN-loop GTPase 3"/>
    <property type="match status" value="1"/>
</dbReference>
<proteinExistence type="inferred from homology"/>
<dbReference type="AlphaFoldDB" id="A0A6A6D5Q9"/>
<dbReference type="PANTHER" id="PTHR21231">
    <property type="entry name" value="XPA-BINDING PROTEIN 1-RELATED"/>
    <property type="match status" value="1"/>
</dbReference>
<keyword evidence="8" id="KW-1185">Reference proteome</keyword>
<name>A0A6A6D5Q9_ZASCE</name>
<dbReference type="PANTHER" id="PTHR21231:SF7">
    <property type="entry name" value="GPN-LOOP GTPASE 3"/>
    <property type="match status" value="1"/>
</dbReference>
<sequence length="294" mass="32811">MPYGTMVMGPAGAGKTTFCSALIQHLKNNRRSCFYINLDPAAEDFAYEPDVDIKDLITLEDVMEELHLGPNGGLMYCFEFLLENLDFLTEPLENVADEYLIIIDMPGQIELYTHVPIVPQLIKHFTRGSLNINMCVSYLLESSFIIDRAKFFSGTLSAMSAMLMMQLPHVNILSKMDQVKGQVARRELKRFIDPDTSLLQDAPESGLVYEYKEGVDNGDVEEPKSVMTGSSFARLNRGVGQLIDDFSLVSFLKLDAQDEDSVGAVLSYIDDAIQFHEAQEPREPNDGLGDTDMG</sequence>
<dbReference type="InterPro" id="IPR027417">
    <property type="entry name" value="P-loop_NTPase"/>
</dbReference>
<accession>A0A6A6D5Q9</accession>
<dbReference type="RefSeq" id="XP_033674441.1">
    <property type="nucleotide sequence ID" value="XM_033810343.1"/>
</dbReference>
<dbReference type="GO" id="GO:0003924">
    <property type="term" value="F:GTPase activity"/>
    <property type="evidence" value="ECO:0007669"/>
    <property type="project" value="TreeGrafter"/>
</dbReference>
<evidence type="ECO:0000313" key="8">
    <source>
        <dbReference type="Proteomes" id="UP000799537"/>
    </source>
</evidence>
<keyword evidence="3 6" id="KW-0547">Nucleotide-binding</keyword>
<dbReference type="Pfam" id="PF03029">
    <property type="entry name" value="ATP_bind_1"/>
    <property type="match status" value="1"/>
</dbReference>
<comment type="subunit">
    <text evidence="6">Binds to RNA polymerase II (RNAPII).</text>
</comment>
<dbReference type="InterPro" id="IPR030228">
    <property type="entry name" value="Gpn3"/>
</dbReference>
<dbReference type="Proteomes" id="UP000799537">
    <property type="component" value="Unassembled WGS sequence"/>
</dbReference>
<dbReference type="EMBL" id="ML993579">
    <property type="protein sequence ID" value="KAF2173552.1"/>
    <property type="molecule type" value="Genomic_DNA"/>
</dbReference>
<keyword evidence="5 6" id="KW-0342">GTP-binding</keyword>
<evidence type="ECO:0000256" key="4">
    <source>
        <dbReference type="ARBA" id="ARBA00022801"/>
    </source>
</evidence>
<dbReference type="OrthoDB" id="5839at2759"/>
<reference evidence="7" key="1">
    <citation type="journal article" date="2020" name="Stud. Mycol.">
        <title>101 Dothideomycetes genomes: a test case for predicting lifestyles and emergence of pathogens.</title>
        <authorList>
            <person name="Haridas S."/>
            <person name="Albert R."/>
            <person name="Binder M."/>
            <person name="Bloem J."/>
            <person name="Labutti K."/>
            <person name="Salamov A."/>
            <person name="Andreopoulos B."/>
            <person name="Baker S."/>
            <person name="Barry K."/>
            <person name="Bills G."/>
            <person name="Bluhm B."/>
            <person name="Cannon C."/>
            <person name="Castanera R."/>
            <person name="Culley D."/>
            <person name="Daum C."/>
            <person name="Ezra D."/>
            <person name="Gonzalez J."/>
            <person name="Henrissat B."/>
            <person name="Kuo A."/>
            <person name="Liang C."/>
            <person name="Lipzen A."/>
            <person name="Lutzoni F."/>
            <person name="Magnuson J."/>
            <person name="Mondo S."/>
            <person name="Nolan M."/>
            <person name="Ohm R."/>
            <person name="Pangilinan J."/>
            <person name="Park H.-J."/>
            <person name="Ramirez L."/>
            <person name="Alfaro M."/>
            <person name="Sun H."/>
            <person name="Tritt A."/>
            <person name="Yoshinaga Y."/>
            <person name="Zwiers L.-H."/>
            <person name="Turgeon B."/>
            <person name="Goodwin S."/>
            <person name="Spatafora J."/>
            <person name="Crous P."/>
            <person name="Grigoriev I."/>
        </authorList>
    </citation>
    <scope>NUCLEOTIDE SEQUENCE</scope>
    <source>
        <strain evidence="7">ATCC 36951</strain>
    </source>
</reference>
<dbReference type="GeneID" id="54563615"/>
<evidence type="ECO:0000256" key="3">
    <source>
        <dbReference type="ARBA" id="ARBA00022741"/>
    </source>
</evidence>
<dbReference type="Gene3D" id="3.40.50.300">
    <property type="entry name" value="P-loop containing nucleotide triphosphate hydrolases"/>
    <property type="match status" value="1"/>
</dbReference>
<evidence type="ECO:0000256" key="2">
    <source>
        <dbReference type="ARBA" id="ARBA00014587"/>
    </source>
</evidence>
<dbReference type="SUPFAM" id="SSF52540">
    <property type="entry name" value="P-loop containing nucleoside triphosphate hydrolases"/>
    <property type="match status" value="1"/>
</dbReference>
<protein>
    <recommendedName>
        <fullName evidence="2 6">GPN-loop GTPase 3</fullName>
    </recommendedName>
</protein>
<evidence type="ECO:0000256" key="6">
    <source>
        <dbReference type="RuleBase" id="RU365059"/>
    </source>
</evidence>
<dbReference type="InterPro" id="IPR004130">
    <property type="entry name" value="Gpn"/>
</dbReference>
<evidence type="ECO:0000313" key="7">
    <source>
        <dbReference type="EMBL" id="KAF2173552.1"/>
    </source>
</evidence>